<evidence type="ECO:0000256" key="1">
    <source>
        <dbReference type="SAM" id="Phobius"/>
    </source>
</evidence>
<dbReference type="RefSeq" id="WP_083052724.1">
    <property type="nucleotide sequence ID" value="NZ_MWQY01000025.1"/>
</dbReference>
<accession>A0A1Y1RTW3</accession>
<gene>
    <name evidence="2" type="ORF">B4O97_17080</name>
</gene>
<name>A0A1Y1RTW3_9SPIO</name>
<evidence type="ECO:0000313" key="3">
    <source>
        <dbReference type="Proteomes" id="UP000192343"/>
    </source>
</evidence>
<reference evidence="2 3" key="1">
    <citation type="submission" date="2017-03" db="EMBL/GenBank/DDBJ databases">
        <title>Draft Genome sequence of Marispirochaeta sp. strain JC444.</title>
        <authorList>
            <person name="Shivani Y."/>
            <person name="Subhash Y."/>
            <person name="Sasikala C."/>
            <person name="Ramana C."/>
        </authorList>
    </citation>
    <scope>NUCLEOTIDE SEQUENCE [LARGE SCALE GENOMIC DNA]</scope>
    <source>
        <strain evidence="2 3">JC444</strain>
    </source>
</reference>
<keyword evidence="3" id="KW-1185">Reference proteome</keyword>
<sequence length="168" mass="18491">MRSSSRRGDEGFSYMETIAALFIAAISASALAVLVLGLFRAPFTIRSGSRESASVALLDRELRLMAARIQGPWWTEGPDMALFPESLTVNWLDGVRENTLHLEIGSGELRVNCGGELSRLSFPVTWTPRFEGANQEAEGGFRLLLDTEGRLPEICVVFGTHSLMEDSR</sequence>
<dbReference type="Proteomes" id="UP000192343">
    <property type="component" value="Unassembled WGS sequence"/>
</dbReference>
<dbReference type="AlphaFoldDB" id="A0A1Y1RTW3"/>
<evidence type="ECO:0000313" key="2">
    <source>
        <dbReference type="EMBL" id="ORC31226.1"/>
    </source>
</evidence>
<keyword evidence="1" id="KW-0472">Membrane</keyword>
<feature type="transmembrane region" description="Helical" evidence="1">
    <location>
        <begin position="20"/>
        <end position="39"/>
    </location>
</feature>
<dbReference type="STRING" id="1963862.B4O97_17080"/>
<keyword evidence="1" id="KW-1133">Transmembrane helix</keyword>
<keyword evidence="1" id="KW-0812">Transmembrane</keyword>
<protein>
    <submittedName>
        <fullName evidence="2">Uncharacterized protein</fullName>
    </submittedName>
</protein>
<comment type="caution">
    <text evidence="2">The sequence shown here is derived from an EMBL/GenBank/DDBJ whole genome shotgun (WGS) entry which is preliminary data.</text>
</comment>
<proteinExistence type="predicted"/>
<organism evidence="2 3">
    <name type="scientific">Marispirochaeta aestuarii</name>
    <dbReference type="NCBI Taxonomy" id="1963862"/>
    <lineage>
        <taxon>Bacteria</taxon>
        <taxon>Pseudomonadati</taxon>
        <taxon>Spirochaetota</taxon>
        <taxon>Spirochaetia</taxon>
        <taxon>Spirochaetales</taxon>
        <taxon>Spirochaetaceae</taxon>
        <taxon>Marispirochaeta</taxon>
    </lineage>
</organism>
<dbReference type="EMBL" id="MWQY01000025">
    <property type="protein sequence ID" value="ORC31226.1"/>
    <property type="molecule type" value="Genomic_DNA"/>
</dbReference>